<evidence type="ECO:0000313" key="2">
    <source>
        <dbReference type="EMBL" id="ROT63702.1"/>
    </source>
</evidence>
<feature type="region of interest" description="Disordered" evidence="1">
    <location>
        <begin position="439"/>
        <end position="478"/>
    </location>
</feature>
<comment type="caution">
    <text evidence="2">The sequence shown here is derived from an EMBL/GenBank/DDBJ whole genome shotgun (WGS) entry which is preliminary data.</text>
</comment>
<evidence type="ECO:0000256" key="1">
    <source>
        <dbReference type="SAM" id="MobiDB-lite"/>
    </source>
</evidence>
<feature type="region of interest" description="Disordered" evidence="1">
    <location>
        <begin position="99"/>
        <end position="159"/>
    </location>
</feature>
<protein>
    <submittedName>
        <fullName evidence="2">Uncharacterized protein</fullName>
    </submittedName>
</protein>
<dbReference type="Proteomes" id="UP000283509">
    <property type="component" value="Unassembled WGS sequence"/>
</dbReference>
<evidence type="ECO:0000313" key="3">
    <source>
        <dbReference type="Proteomes" id="UP000283509"/>
    </source>
</evidence>
<name>A0A423SHP2_PENVA</name>
<feature type="compositionally biased region" description="Pro residues" evidence="1">
    <location>
        <begin position="113"/>
        <end position="131"/>
    </location>
</feature>
<feature type="region of interest" description="Disordered" evidence="1">
    <location>
        <begin position="38"/>
        <end position="77"/>
    </location>
</feature>
<accession>A0A423SHP2</accession>
<reference evidence="2 3" key="1">
    <citation type="submission" date="2018-04" db="EMBL/GenBank/DDBJ databases">
        <authorList>
            <person name="Zhang X."/>
            <person name="Yuan J."/>
            <person name="Li F."/>
            <person name="Xiang J."/>
        </authorList>
    </citation>
    <scope>NUCLEOTIDE SEQUENCE [LARGE SCALE GENOMIC DNA]</scope>
    <source>
        <tissue evidence="2">Muscle</tissue>
    </source>
</reference>
<gene>
    <name evidence="2" type="ORF">C7M84_018395</name>
</gene>
<sequence length="478" mass="51349">MGSTAAPVNVRPSIRLQAPYRYHGSAVSCCFPRPCSESLDSPSHTRRAPCRTPPPYSLPLDLRSPAPAPPPRPPTHLAAPILPPPLCLGAMALIFETTPPFPPSNNPPFRTAPQPPFPPLLQTTPPFPSLPFRPHHPIPLSDQHPLSPSDQTPPSPFSDHLSISLAFPHPLSDATTPSLSPSERFSMLAPSRSLCFHDQPQPLFPPTPPFRSHPLFPFSTSIYCLPPFSLQTTHPLPLTSPLPDPHTPFPLQTTLILLSLHVPLSPLLLSPRPCSVADILSPFPSSPFTPAAVGLSVAGPTSKIVWKSARPFLIFWSISPPTSPSFPAHFAPKLANFSLSDPSTRPFRPKQARFSLSELTSTPTSPSPFPRLLHFTLPSPLSPPIPSPFSPPTSLPSSPRPLLLSPLFPAHFSSLPAHFLLPPSPPPLLSSPPSRPLLLLSLPPPTSPSSPPSPAHLHDAPLGLPRQLPRLSVSGVPC</sequence>
<organism evidence="2 3">
    <name type="scientific">Penaeus vannamei</name>
    <name type="common">Whiteleg shrimp</name>
    <name type="synonym">Litopenaeus vannamei</name>
    <dbReference type="NCBI Taxonomy" id="6689"/>
    <lineage>
        <taxon>Eukaryota</taxon>
        <taxon>Metazoa</taxon>
        <taxon>Ecdysozoa</taxon>
        <taxon>Arthropoda</taxon>
        <taxon>Crustacea</taxon>
        <taxon>Multicrustacea</taxon>
        <taxon>Malacostraca</taxon>
        <taxon>Eumalacostraca</taxon>
        <taxon>Eucarida</taxon>
        <taxon>Decapoda</taxon>
        <taxon>Dendrobranchiata</taxon>
        <taxon>Penaeoidea</taxon>
        <taxon>Penaeidae</taxon>
        <taxon>Penaeus</taxon>
    </lineage>
</organism>
<dbReference type="AlphaFoldDB" id="A0A423SHP2"/>
<dbReference type="STRING" id="6689.A0A423SHP2"/>
<reference evidence="2 3" key="2">
    <citation type="submission" date="2019-01" db="EMBL/GenBank/DDBJ databases">
        <title>The decoding of complex shrimp genome reveals the adaptation for benthos swimmer, frequently molting mechanism and breeding impact on genome.</title>
        <authorList>
            <person name="Sun Y."/>
            <person name="Gao Y."/>
            <person name="Yu Y."/>
        </authorList>
    </citation>
    <scope>NUCLEOTIDE SEQUENCE [LARGE SCALE GENOMIC DNA]</scope>
    <source>
        <tissue evidence="2">Muscle</tissue>
    </source>
</reference>
<proteinExistence type="predicted"/>
<keyword evidence="3" id="KW-1185">Reference proteome</keyword>
<feature type="compositionally biased region" description="Pro residues" evidence="1">
    <location>
        <begin position="442"/>
        <end position="454"/>
    </location>
</feature>
<dbReference type="EMBL" id="QCYY01003396">
    <property type="protein sequence ID" value="ROT63702.1"/>
    <property type="molecule type" value="Genomic_DNA"/>
</dbReference>